<reference evidence="1 2" key="1">
    <citation type="submission" date="2018-06" db="EMBL/GenBank/DDBJ databases">
        <title>Lujinxingia sediminis gen. nov. sp. nov., a new facultative anaerobic member of the class Deltaproteobacteria, and proposal of Lujinxingaceae fam. nov.</title>
        <authorList>
            <person name="Guo L.-Y."/>
            <person name="Li C.-M."/>
            <person name="Wang S."/>
            <person name="Du Z.-J."/>
        </authorList>
    </citation>
    <scope>NUCLEOTIDE SEQUENCE [LARGE SCALE GENOMIC DNA]</scope>
    <source>
        <strain evidence="1 2">FA350</strain>
    </source>
</reference>
<evidence type="ECO:0000313" key="1">
    <source>
        <dbReference type="EMBL" id="AWV90798.1"/>
    </source>
</evidence>
<dbReference type="InterPro" id="IPR016205">
    <property type="entry name" value="Glycerol_DH"/>
</dbReference>
<protein>
    <submittedName>
        <fullName evidence="1">Uncharacterized protein</fullName>
    </submittedName>
</protein>
<evidence type="ECO:0000313" key="2">
    <source>
        <dbReference type="Proteomes" id="UP000249799"/>
    </source>
</evidence>
<dbReference type="GO" id="GO:0046872">
    <property type="term" value="F:metal ion binding"/>
    <property type="evidence" value="ECO:0007669"/>
    <property type="project" value="InterPro"/>
</dbReference>
<gene>
    <name evidence="1" type="ORF">DN745_16325</name>
</gene>
<dbReference type="PANTHER" id="PTHR43616:SF5">
    <property type="entry name" value="GLYCEROL DEHYDROGENASE 1"/>
    <property type="match status" value="1"/>
</dbReference>
<dbReference type="PANTHER" id="PTHR43616">
    <property type="entry name" value="GLYCEROL DEHYDROGENASE"/>
    <property type="match status" value="1"/>
</dbReference>
<dbReference type="InterPro" id="IPR032837">
    <property type="entry name" value="G1PDH"/>
</dbReference>
<dbReference type="KEGG" id="bsed:DN745_16325"/>
<accession>A0A2Z4FQ56</accession>
<dbReference type="Gene3D" id="1.20.1090.10">
    <property type="entry name" value="Dehydroquinate synthase-like - alpha domain"/>
    <property type="match status" value="1"/>
</dbReference>
<dbReference type="EMBL" id="CP030032">
    <property type="protein sequence ID" value="AWV90798.1"/>
    <property type="molecule type" value="Genomic_DNA"/>
</dbReference>
<dbReference type="RefSeq" id="WP_111336459.1">
    <property type="nucleotide sequence ID" value="NZ_CP030032.1"/>
</dbReference>
<organism evidence="1 2">
    <name type="scientific">Bradymonas sediminis</name>
    <dbReference type="NCBI Taxonomy" id="1548548"/>
    <lineage>
        <taxon>Bacteria</taxon>
        <taxon>Deltaproteobacteria</taxon>
        <taxon>Bradymonadales</taxon>
        <taxon>Bradymonadaceae</taxon>
        <taxon>Bradymonas</taxon>
    </lineage>
</organism>
<dbReference type="SUPFAM" id="SSF56796">
    <property type="entry name" value="Dehydroquinate synthase-like"/>
    <property type="match status" value="1"/>
</dbReference>
<name>A0A2Z4FQ56_9DELT</name>
<sequence length="446" mass="48439">MSELVDSYLAQYQDRLETRACLIESGAIQNCYDLLQIHLDAGHWLLVSDANTWAAAGAQSAAMLDAAGQSWERYDIPMPAEGDPVCSDALIAEFEQAFVDAGAAGAIALGSGTINDVVKMGAHRQNRAMAVIATAPSMNGYNSGIAAILSEGVKTTQSCTAPRVVVADLEVLAQAPTRMIASGLGDLLSKPVSNSDWRLSARLKGTPHSVEAMEIIEHGARALDGVAERLTSRDIDAIRGLTESLILSGIAMAVAGSSSPASGGEHLISHYIDMTAYAFDQPHDLHGCQVGVGTLSTALFYEKLQALDPATIDIEERVAALPAWEDYERVLRERFGPLFEPVVKHARPGYPSAAELRGRLTQLVEEWDIILEEVGETLRSQESLQADLRAAQGPRRYAELDVARERARRAIVHSKDIRNRYTILHLAWELGLINQWADEVLSELYE</sequence>
<dbReference type="AlphaFoldDB" id="A0A2Z4FQ56"/>
<keyword evidence="2" id="KW-1185">Reference proteome</keyword>
<proteinExistence type="predicted"/>
<dbReference type="Proteomes" id="UP000249799">
    <property type="component" value="Chromosome"/>
</dbReference>
<dbReference type="OrthoDB" id="8842430at2"/>
<dbReference type="Pfam" id="PF13685">
    <property type="entry name" value="Fe-ADH_2"/>
    <property type="match status" value="1"/>
</dbReference>
<dbReference type="Gene3D" id="3.40.50.1970">
    <property type="match status" value="1"/>
</dbReference>
<dbReference type="GO" id="GO:0016614">
    <property type="term" value="F:oxidoreductase activity, acting on CH-OH group of donors"/>
    <property type="evidence" value="ECO:0007669"/>
    <property type="project" value="InterPro"/>
</dbReference>